<evidence type="ECO:0000313" key="5">
    <source>
        <dbReference type="Proteomes" id="UP001156398"/>
    </source>
</evidence>
<accession>A0AA90KGH2</accession>
<keyword evidence="2" id="KW-0472">Membrane</keyword>
<dbReference type="EMBL" id="JABXJJ020000016">
    <property type="protein sequence ID" value="MDI5970575.1"/>
    <property type="molecule type" value="Genomic_DNA"/>
</dbReference>
<proteinExistence type="predicted"/>
<evidence type="ECO:0000256" key="2">
    <source>
        <dbReference type="SAM" id="Phobius"/>
    </source>
</evidence>
<name>A0AA90KGH2_9ACTN</name>
<keyword evidence="2" id="KW-1133">Transmembrane helix</keyword>
<comment type="caution">
    <text evidence="4">The sequence shown here is derived from an EMBL/GenBank/DDBJ whole genome shotgun (WGS) entry which is preliminary data.</text>
</comment>
<organism evidence="4">
    <name type="scientific">Streptantibioticus silvisoli</name>
    <dbReference type="NCBI Taxonomy" id="2705255"/>
    <lineage>
        <taxon>Bacteria</taxon>
        <taxon>Bacillati</taxon>
        <taxon>Actinomycetota</taxon>
        <taxon>Actinomycetes</taxon>
        <taxon>Kitasatosporales</taxon>
        <taxon>Streptomycetaceae</taxon>
        <taxon>Streptantibioticus</taxon>
    </lineage>
</organism>
<sequence length="266" mass="28156">MTRKDSVRHAATTTKDSVRHAAEVVAPYADSAKDTAAQYATHYAEEARRLIVPKVSAAADQAMDAAAAQYDALLAPRLAQARDAVPPKVVASTAAAAQRTRRAARKAARYTAPRVEQAVESARAAAEPVRDEAVARAGAAFAALRGQVTAAEVEKLVKRHQRRGRAGRVTKRVLVFGAIAGAGFAAYRWWSRQANPDWLVEAPSATETAEDERAAPGSVASPSRTTLGSVVDGHDGLDPEVRAKQDGDGATDRRRNNGRRGGGSDT</sequence>
<feature type="transmembrane region" description="Helical" evidence="2">
    <location>
        <begin position="169"/>
        <end position="190"/>
    </location>
</feature>
<evidence type="ECO:0000313" key="4">
    <source>
        <dbReference type="EMBL" id="MDI5970575.1"/>
    </source>
</evidence>
<dbReference type="Proteomes" id="UP001156398">
    <property type="component" value="Unassembled WGS sequence"/>
</dbReference>
<dbReference type="EMBL" id="JAAGKO020000022">
    <property type="protein sequence ID" value="MDI5964323.1"/>
    <property type="molecule type" value="Genomic_DNA"/>
</dbReference>
<gene>
    <name evidence="3" type="ORF">POF43_016600</name>
    <name evidence="4" type="ORF">POF50_014700</name>
</gene>
<reference evidence="4 5" key="1">
    <citation type="submission" date="2023-05" db="EMBL/GenBank/DDBJ databases">
        <title>Streptantibioticus silvisoli sp. nov., acidotolerant actinomycetes 1 from pine litter.</title>
        <authorList>
            <person name="Swiecimska M."/>
            <person name="Golinska P."/>
            <person name="Sangal V."/>
            <person name="Wachnowicz B."/>
            <person name="Goodfellow M."/>
        </authorList>
    </citation>
    <scope>NUCLEOTIDE SEQUENCE</scope>
    <source>
        <strain evidence="4">SL13</strain>
        <strain evidence="3 5">SL54</strain>
    </source>
</reference>
<dbReference type="RefSeq" id="WP_271312670.1">
    <property type="nucleotide sequence ID" value="NZ_JAAGKO020000022.1"/>
</dbReference>
<protein>
    <submittedName>
        <fullName evidence="4">DUF5324 family protein</fullName>
    </submittedName>
</protein>
<dbReference type="AlphaFoldDB" id="A0AA90KGH2"/>
<dbReference type="InterPro" id="IPR035214">
    <property type="entry name" value="DUF5324"/>
</dbReference>
<dbReference type="Pfam" id="PF17258">
    <property type="entry name" value="DUF5324"/>
    <property type="match status" value="1"/>
</dbReference>
<feature type="region of interest" description="Disordered" evidence="1">
    <location>
        <begin position="204"/>
        <end position="266"/>
    </location>
</feature>
<evidence type="ECO:0000256" key="1">
    <source>
        <dbReference type="SAM" id="MobiDB-lite"/>
    </source>
</evidence>
<feature type="compositionally biased region" description="Basic and acidic residues" evidence="1">
    <location>
        <begin position="232"/>
        <end position="255"/>
    </location>
</feature>
<keyword evidence="2" id="KW-0812">Transmembrane</keyword>
<keyword evidence="5" id="KW-1185">Reference proteome</keyword>
<evidence type="ECO:0000313" key="3">
    <source>
        <dbReference type="EMBL" id="MDI5964323.1"/>
    </source>
</evidence>